<feature type="compositionally biased region" description="Polar residues" evidence="1">
    <location>
        <begin position="34"/>
        <end position="47"/>
    </location>
</feature>
<dbReference type="AlphaFoldDB" id="A0A134ARE2"/>
<dbReference type="STRING" id="157687.HMPREF3180_00066"/>
<organism evidence="2 3">
    <name type="scientific">Leptotrichia wadei</name>
    <dbReference type="NCBI Taxonomy" id="157687"/>
    <lineage>
        <taxon>Bacteria</taxon>
        <taxon>Fusobacteriati</taxon>
        <taxon>Fusobacteriota</taxon>
        <taxon>Fusobacteriia</taxon>
        <taxon>Fusobacteriales</taxon>
        <taxon>Leptotrichiaceae</taxon>
        <taxon>Leptotrichia</taxon>
    </lineage>
</organism>
<evidence type="ECO:0000313" key="3">
    <source>
        <dbReference type="Proteomes" id="UP000070483"/>
    </source>
</evidence>
<evidence type="ECO:0000313" key="2">
    <source>
        <dbReference type="EMBL" id="KXB70272.1"/>
    </source>
</evidence>
<sequence>MTVREQIEIEMDKEEIERWEGKNADSEKSDKNIAPSNRNSPYTAGSD</sequence>
<feature type="region of interest" description="Disordered" evidence="1">
    <location>
        <begin position="1"/>
        <end position="47"/>
    </location>
</feature>
<accession>A0A134ARE2</accession>
<evidence type="ECO:0000256" key="1">
    <source>
        <dbReference type="SAM" id="MobiDB-lite"/>
    </source>
</evidence>
<protein>
    <submittedName>
        <fullName evidence="2">Uncharacterized protein</fullName>
    </submittedName>
</protein>
<gene>
    <name evidence="2" type="ORF">HMPREF3180_00066</name>
</gene>
<feature type="compositionally biased region" description="Basic and acidic residues" evidence="1">
    <location>
        <begin position="15"/>
        <end position="31"/>
    </location>
</feature>
<dbReference type="PATRIC" id="fig|157687.3.peg.67"/>
<reference evidence="3" key="1">
    <citation type="submission" date="2016-01" db="EMBL/GenBank/DDBJ databases">
        <authorList>
            <person name="Mitreva M."/>
            <person name="Pepin K.H."/>
            <person name="Mihindukulasuriya K.A."/>
            <person name="Fulton R."/>
            <person name="Fronick C."/>
            <person name="O'Laughlin M."/>
            <person name="Miner T."/>
            <person name="Herter B."/>
            <person name="Rosa B.A."/>
            <person name="Cordes M."/>
            <person name="Tomlinson C."/>
            <person name="Wollam A."/>
            <person name="Palsikar V.B."/>
            <person name="Mardis E.R."/>
            <person name="Wilson R.K."/>
        </authorList>
    </citation>
    <scope>NUCLEOTIDE SEQUENCE [LARGE SCALE GENOMIC DNA]</scope>
    <source>
        <strain evidence="3">KA00185</strain>
    </source>
</reference>
<name>A0A134ARE2_9FUSO</name>
<proteinExistence type="predicted"/>
<keyword evidence="3" id="KW-1185">Reference proteome</keyword>
<comment type="caution">
    <text evidence="2">The sequence shown here is derived from an EMBL/GenBank/DDBJ whole genome shotgun (WGS) entry which is preliminary data.</text>
</comment>
<dbReference type="EMBL" id="LSDD01000004">
    <property type="protein sequence ID" value="KXB70272.1"/>
    <property type="molecule type" value="Genomic_DNA"/>
</dbReference>
<dbReference type="Proteomes" id="UP000070483">
    <property type="component" value="Unassembled WGS sequence"/>
</dbReference>